<dbReference type="EC" id="2.7.7.65" evidence="2"/>
<proteinExistence type="predicted"/>
<evidence type="ECO:0000313" key="3">
    <source>
        <dbReference type="Proteomes" id="UP001589867"/>
    </source>
</evidence>
<accession>A0ABV6MBK7</accession>
<dbReference type="SMART" id="SM00267">
    <property type="entry name" value="GGDEF"/>
    <property type="match status" value="1"/>
</dbReference>
<dbReference type="PANTHER" id="PTHR45138">
    <property type="entry name" value="REGULATORY COMPONENTS OF SENSORY TRANSDUCTION SYSTEM"/>
    <property type="match status" value="1"/>
</dbReference>
<dbReference type="Proteomes" id="UP001589867">
    <property type="component" value="Unassembled WGS sequence"/>
</dbReference>
<organism evidence="2 3">
    <name type="scientific">Phytohabitans kaempferiae</name>
    <dbReference type="NCBI Taxonomy" id="1620943"/>
    <lineage>
        <taxon>Bacteria</taxon>
        <taxon>Bacillati</taxon>
        <taxon>Actinomycetota</taxon>
        <taxon>Actinomycetes</taxon>
        <taxon>Micromonosporales</taxon>
        <taxon>Micromonosporaceae</taxon>
    </lineage>
</organism>
<feature type="domain" description="GGDEF" evidence="1">
    <location>
        <begin position="47"/>
        <end position="178"/>
    </location>
</feature>
<dbReference type="Pfam" id="PF00990">
    <property type="entry name" value="GGDEF"/>
    <property type="match status" value="1"/>
</dbReference>
<dbReference type="CDD" id="cd01949">
    <property type="entry name" value="GGDEF"/>
    <property type="match status" value="1"/>
</dbReference>
<dbReference type="RefSeq" id="WP_377257623.1">
    <property type="nucleotide sequence ID" value="NZ_JBHLUH010000064.1"/>
</dbReference>
<dbReference type="InterPro" id="IPR000160">
    <property type="entry name" value="GGDEF_dom"/>
</dbReference>
<dbReference type="NCBIfam" id="TIGR00254">
    <property type="entry name" value="GGDEF"/>
    <property type="match status" value="1"/>
</dbReference>
<evidence type="ECO:0000313" key="2">
    <source>
        <dbReference type="EMBL" id="MFC0532101.1"/>
    </source>
</evidence>
<dbReference type="InterPro" id="IPR029787">
    <property type="entry name" value="Nucleotide_cyclase"/>
</dbReference>
<dbReference type="Gene3D" id="3.30.70.270">
    <property type="match status" value="1"/>
</dbReference>
<name>A0ABV6MBK7_9ACTN</name>
<dbReference type="InterPro" id="IPR050469">
    <property type="entry name" value="Diguanylate_Cyclase"/>
</dbReference>
<dbReference type="PROSITE" id="PS50887">
    <property type="entry name" value="GGDEF"/>
    <property type="match status" value="1"/>
</dbReference>
<protein>
    <submittedName>
        <fullName evidence="2">GGDEF domain-containing protein</fullName>
        <ecNumber evidence="2">2.7.7.65</ecNumber>
    </submittedName>
</protein>
<keyword evidence="2" id="KW-0548">Nucleotidyltransferase</keyword>
<evidence type="ECO:0000259" key="1">
    <source>
        <dbReference type="PROSITE" id="PS50887"/>
    </source>
</evidence>
<dbReference type="SUPFAM" id="SSF55073">
    <property type="entry name" value="Nucleotide cyclase"/>
    <property type="match status" value="1"/>
</dbReference>
<sequence length="227" mass="24122">MIMALRKENARLEAERDTWREAAHHDMLTGVLNRRGLYSSAPSALAAADALAVVDVDAFKHINDEFGHDVGDVVLVAVARHLAETSTGGLVARLGGDEFAVVLTAPGRRATAAWLQHITGSLATSINVAGLTVTLSVGIAPVAGELSIFELLRRADSAMYRAKAGHTAEGSAIRSTGTHAYDTTVPGGQGVQGWLTRRYGARVDAEPHDRHSPASFLAAVCRFHPQR</sequence>
<dbReference type="EMBL" id="JBHLUH010000064">
    <property type="protein sequence ID" value="MFC0532101.1"/>
    <property type="molecule type" value="Genomic_DNA"/>
</dbReference>
<comment type="caution">
    <text evidence="2">The sequence shown here is derived from an EMBL/GenBank/DDBJ whole genome shotgun (WGS) entry which is preliminary data.</text>
</comment>
<keyword evidence="3" id="KW-1185">Reference proteome</keyword>
<reference evidence="2 3" key="1">
    <citation type="submission" date="2024-09" db="EMBL/GenBank/DDBJ databases">
        <authorList>
            <person name="Sun Q."/>
            <person name="Mori K."/>
        </authorList>
    </citation>
    <scope>NUCLEOTIDE SEQUENCE [LARGE SCALE GENOMIC DNA]</scope>
    <source>
        <strain evidence="2 3">TBRC 3947</strain>
    </source>
</reference>
<keyword evidence="2" id="KW-0808">Transferase</keyword>
<dbReference type="InterPro" id="IPR043128">
    <property type="entry name" value="Rev_trsase/Diguanyl_cyclase"/>
</dbReference>
<dbReference type="PANTHER" id="PTHR45138:SF9">
    <property type="entry name" value="DIGUANYLATE CYCLASE DGCM-RELATED"/>
    <property type="match status" value="1"/>
</dbReference>
<gene>
    <name evidence="2" type="ORF">ACFFIA_31070</name>
</gene>
<dbReference type="GO" id="GO:0052621">
    <property type="term" value="F:diguanylate cyclase activity"/>
    <property type="evidence" value="ECO:0007669"/>
    <property type="project" value="UniProtKB-EC"/>
</dbReference>